<reference evidence="2 3" key="1">
    <citation type="submission" date="2023-09" db="EMBL/GenBank/DDBJ databases">
        <authorList>
            <person name="Wang M."/>
        </authorList>
    </citation>
    <scope>NUCLEOTIDE SEQUENCE [LARGE SCALE GENOMIC DNA]</scope>
    <source>
        <strain evidence="2">GT-2023</strain>
        <tissue evidence="2">Liver</tissue>
    </source>
</reference>
<evidence type="ECO:0000256" key="1">
    <source>
        <dbReference type="SAM" id="MobiDB-lite"/>
    </source>
</evidence>
<feature type="compositionally biased region" description="Polar residues" evidence="1">
    <location>
        <begin position="1"/>
        <end position="12"/>
    </location>
</feature>
<sequence>MDEKTSTNQAGSTEGDDARSMQEDGTETTPTATAVNTPGCAIETTPTVTIERVPGGGTETTPTATTVSASRGGTKTTPTTAPGAVLK</sequence>
<evidence type="ECO:0000313" key="2">
    <source>
        <dbReference type="EMBL" id="KAL1252205.1"/>
    </source>
</evidence>
<keyword evidence="3" id="KW-1185">Reference proteome</keyword>
<comment type="caution">
    <text evidence="2">The sequence shown here is derived from an EMBL/GenBank/DDBJ whole genome shotgun (WGS) entry which is preliminary data.</text>
</comment>
<proteinExistence type="predicted"/>
<feature type="compositionally biased region" description="Low complexity" evidence="1">
    <location>
        <begin position="59"/>
        <end position="87"/>
    </location>
</feature>
<dbReference type="Proteomes" id="UP001558613">
    <property type="component" value="Unassembled WGS sequence"/>
</dbReference>
<protein>
    <submittedName>
        <fullName evidence="2">Uncharacterized protein</fullName>
    </submittedName>
</protein>
<feature type="region of interest" description="Disordered" evidence="1">
    <location>
        <begin position="1"/>
        <end position="87"/>
    </location>
</feature>
<gene>
    <name evidence="2" type="ORF">QQF64_020001</name>
</gene>
<name>A0ABR3LIP1_9TELE</name>
<feature type="compositionally biased region" description="Low complexity" evidence="1">
    <location>
        <begin position="27"/>
        <end position="38"/>
    </location>
</feature>
<evidence type="ECO:0000313" key="3">
    <source>
        <dbReference type="Proteomes" id="UP001558613"/>
    </source>
</evidence>
<organism evidence="2 3">
    <name type="scientific">Cirrhinus molitorella</name>
    <name type="common">mud carp</name>
    <dbReference type="NCBI Taxonomy" id="172907"/>
    <lineage>
        <taxon>Eukaryota</taxon>
        <taxon>Metazoa</taxon>
        <taxon>Chordata</taxon>
        <taxon>Craniata</taxon>
        <taxon>Vertebrata</taxon>
        <taxon>Euteleostomi</taxon>
        <taxon>Actinopterygii</taxon>
        <taxon>Neopterygii</taxon>
        <taxon>Teleostei</taxon>
        <taxon>Ostariophysi</taxon>
        <taxon>Cypriniformes</taxon>
        <taxon>Cyprinidae</taxon>
        <taxon>Labeoninae</taxon>
        <taxon>Labeonini</taxon>
        <taxon>Cirrhinus</taxon>
    </lineage>
</organism>
<accession>A0ABR3LIP1</accession>
<dbReference type="EMBL" id="JAYMGO010000022">
    <property type="protein sequence ID" value="KAL1252205.1"/>
    <property type="molecule type" value="Genomic_DNA"/>
</dbReference>